<evidence type="ECO:0000256" key="2">
    <source>
        <dbReference type="ARBA" id="ARBA00022741"/>
    </source>
</evidence>
<dbReference type="GO" id="GO:0016226">
    <property type="term" value="P:iron-sulfur cluster assembly"/>
    <property type="evidence" value="ECO:0007669"/>
    <property type="project" value="InterPro"/>
</dbReference>
<evidence type="ECO:0000256" key="5">
    <source>
        <dbReference type="ARBA" id="ARBA00023014"/>
    </source>
</evidence>
<keyword evidence="7" id="KW-0378">Hydrolase</keyword>
<gene>
    <name evidence="9" type="primary">apbC</name>
    <name evidence="9" type="ORF">IC627_05085</name>
    <name evidence="8" type="ORF">PDPUS_1_02232</name>
</gene>
<comment type="subunit">
    <text evidence="7">Homodimer.</text>
</comment>
<sequence>MNNEKITRFESVSDVCRWLNQFEHPWLHPEWADIPNVVSVSAQGTVSMTLPFAAVTLIEQLNAWLAQEKSQLNVAVEFEVKSRVAPLAAGEKAPLKGIKNIVVVSSAKGGVGKSTTSVNLALGLQQQGAKVGLLDADIYGPSVPMMLGTVNEKPQSPDGKMMLPVESCGLYTNSVGYLVPAESATIWRGPMASKALAQIINETWWPDLDYLVIDMPPGTGDIQLTLAQQIPVNGAVVVTTPQDLALADAIKGVSMFNKVDVPVLGIVENMSYHICSNCGHHEAIFGTGGAEKMAQSYSVPLLAQLPLHIQIREDIDNGKPTVAAHPESEHAQAYIELAGQVASRLYWEGKPIAEQITIRTM</sequence>
<evidence type="ECO:0000256" key="3">
    <source>
        <dbReference type="ARBA" id="ARBA00022840"/>
    </source>
</evidence>
<dbReference type="GO" id="GO:0140663">
    <property type="term" value="F:ATP-dependent FeS chaperone activity"/>
    <property type="evidence" value="ECO:0007669"/>
    <property type="project" value="InterPro"/>
</dbReference>
<feature type="binding site" evidence="7">
    <location>
        <begin position="107"/>
        <end position="114"/>
    </location>
    <ligand>
        <name>ATP</name>
        <dbReference type="ChEBI" id="CHEBI:30616"/>
    </ligand>
</feature>
<keyword evidence="5 7" id="KW-0411">Iron-sulfur</keyword>
<dbReference type="InterPro" id="IPR044304">
    <property type="entry name" value="NUBPL-like"/>
</dbReference>
<dbReference type="SUPFAM" id="SSF52540">
    <property type="entry name" value="P-loop containing nucleoside triphosphate hydrolases"/>
    <property type="match status" value="1"/>
</dbReference>
<dbReference type="InterPro" id="IPR019591">
    <property type="entry name" value="Mrp/NBP35_ATP-bd"/>
</dbReference>
<name>A0A1V1V4P9_PHODP</name>
<dbReference type="Pfam" id="PF10609">
    <property type="entry name" value="ParA"/>
    <property type="match status" value="1"/>
</dbReference>
<dbReference type="Gene3D" id="3.40.50.300">
    <property type="entry name" value="P-loop containing nucleotide triphosphate hydrolases"/>
    <property type="match status" value="1"/>
</dbReference>
<dbReference type="InterPro" id="IPR027417">
    <property type="entry name" value="P-loop_NTPase"/>
</dbReference>
<dbReference type="Proteomes" id="UP000218676">
    <property type="component" value="Chromosome 1"/>
</dbReference>
<proteinExistence type="inferred from homology"/>
<dbReference type="GO" id="GO:0016887">
    <property type="term" value="F:ATP hydrolysis activity"/>
    <property type="evidence" value="ECO:0007669"/>
    <property type="project" value="UniProtKB-UniRule"/>
</dbReference>
<dbReference type="HAMAP" id="MF_02040">
    <property type="entry name" value="Mrp_NBP35"/>
    <property type="match status" value="1"/>
</dbReference>
<evidence type="ECO:0000256" key="6">
    <source>
        <dbReference type="ARBA" id="ARBA00024036"/>
    </source>
</evidence>
<keyword evidence="2 7" id="KW-0547">Nucleotide-binding</keyword>
<dbReference type="GO" id="GO:0005829">
    <property type="term" value="C:cytosol"/>
    <property type="evidence" value="ECO:0007669"/>
    <property type="project" value="TreeGrafter"/>
</dbReference>
<dbReference type="InterPro" id="IPR000808">
    <property type="entry name" value="Mrp-like_CS"/>
</dbReference>
<keyword evidence="3 7" id="KW-0067">ATP-binding</keyword>
<dbReference type="PANTHER" id="PTHR42961">
    <property type="entry name" value="IRON-SULFUR PROTEIN NUBPL"/>
    <property type="match status" value="1"/>
</dbReference>
<dbReference type="AlphaFoldDB" id="A0A1V1V4P9"/>
<evidence type="ECO:0000313" key="8">
    <source>
        <dbReference type="EMBL" id="BAX53606.1"/>
    </source>
</evidence>
<dbReference type="Proteomes" id="UP000516656">
    <property type="component" value="Chromosome 1"/>
</dbReference>
<evidence type="ECO:0000313" key="11">
    <source>
        <dbReference type="Proteomes" id="UP000516656"/>
    </source>
</evidence>
<evidence type="ECO:0000256" key="1">
    <source>
        <dbReference type="ARBA" id="ARBA00022723"/>
    </source>
</evidence>
<protein>
    <recommendedName>
        <fullName evidence="7">Iron-sulfur cluster carrier protein</fullName>
    </recommendedName>
</protein>
<dbReference type="PROSITE" id="PS01215">
    <property type="entry name" value="MRP"/>
    <property type="match status" value="1"/>
</dbReference>
<dbReference type="GO" id="GO:0046872">
    <property type="term" value="F:metal ion binding"/>
    <property type="evidence" value="ECO:0007669"/>
    <property type="project" value="UniProtKB-KW"/>
</dbReference>
<dbReference type="FunFam" id="3.40.50.300:FF:000418">
    <property type="entry name" value="Iron-sulfur cluster carrier protein"/>
    <property type="match status" value="1"/>
</dbReference>
<keyword evidence="4 7" id="KW-0408">Iron</keyword>
<reference evidence="10" key="2">
    <citation type="submission" date="2017-05" db="EMBL/GenBank/DDBJ databases">
        <title>Whole genome sequence of fish pathogenic bacteria, Photobacterium damselae subsp. piscicida, strain 91-197, isolated from hybrid striped bass (Morone sp.) in USA.</title>
        <authorList>
            <person name="Teru Y."/>
            <person name="Hikima J."/>
            <person name="Kono T."/>
            <person name="Sakai M."/>
            <person name="Takano T."/>
            <person name="Hawke J.P."/>
            <person name="Takeyama H."/>
            <person name="Aoki T."/>
        </authorList>
    </citation>
    <scope>NUCLEOTIDE SEQUENCE [LARGE SCALE GENOMIC DNA]</scope>
    <source>
        <strain evidence="10">91-197</strain>
    </source>
</reference>
<dbReference type="EMBL" id="AP018045">
    <property type="protein sequence ID" value="BAX53606.1"/>
    <property type="molecule type" value="Genomic_DNA"/>
</dbReference>
<reference evidence="8" key="1">
    <citation type="journal article" date="2017" name="Genome Announc.">
        <title>Whole-Genome Sequence of Photobacterium damselae subsp. piscicida Strain 91-197, Isolated from Hybrid Striped Bass (Morone sp.) in the United States.</title>
        <authorList>
            <person name="Teru Y."/>
            <person name="Hikima J."/>
            <person name="Kono T."/>
            <person name="Sakai M."/>
            <person name="Takano T."/>
            <person name="Hawke J.P."/>
            <person name="Takeyama H."/>
            <person name="Aoki T."/>
        </authorList>
    </citation>
    <scope>NUCLEOTIDE SEQUENCE</scope>
    <source>
        <strain evidence="8">91-197</strain>
    </source>
</reference>
<reference evidence="9 11" key="3">
    <citation type="submission" date="2020-09" db="EMBL/GenBank/DDBJ databases">
        <title>Complete, closed and curated genome sequences of Photobacterium damselae subsp. piscicida isolates from Australia indicate localised evolution and additional plasmid-borne pathogenicity mechanisms.</title>
        <authorList>
            <person name="Baseggio L."/>
            <person name="Silayeva O."/>
            <person name="Buller N."/>
            <person name="Landos M."/>
            <person name="Engelstaedter J."/>
            <person name="Barnes A.C."/>
        </authorList>
    </citation>
    <scope>NUCLEOTIDE SEQUENCE [LARGE SCALE GENOMIC DNA]</scope>
    <source>
        <strain evidence="9 11">AS-16-0540-1</strain>
    </source>
</reference>
<dbReference type="RefSeq" id="WP_165761735.1">
    <property type="nucleotide sequence ID" value="NZ_AP018045.1"/>
</dbReference>
<dbReference type="EMBL" id="CP061854">
    <property type="protein sequence ID" value="QOD57345.1"/>
    <property type="molecule type" value="Genomic_DNA"/>
</dbReference>
<evidence type="ECO:0000313" key="9">
    <source>
        <dbReference type="EMBL" id="QOD57345.1"/>
    </source>
</evidence>
<comment type="function">
    <text evidence="7">Binds and transfers iron-sulfur (Fe-S) clusters to target apoproteins. Can hydrolyze ATP.</text>
</comment>
<evidence type="ECO:0000256" key="7">
    <source>
        <dbReference type="HAMAP-Rule" id="MF_02040"/>
    </source>
</evidence>
<dbReference type="NCBIfam" id="NF008669">
    <property type="entry name" value="PRK11670.1"/>
    <property type="match status" value="1"/>
</dbReference>
<dbReference type="PANTHER" id="PTHR42961:SF2">
    <property type="entry name" value="IRON-SULFUR PROTEIN NUBPL"/>
    <property type="match status" value="1"/>
</dbReference>
<evidence type="ECO:0000313" key="10">
    <source>
        <dbReference type="Proteomes" id="UP000218676"/>
    </source>
</evidence>
<dbReference type="GO" id="GO:0051539">
    <property type="term" value="F:4 iron, 4 sulfur cluster binding"/>
    <property type="evidence" value="ECO:0007669"/>
    <property type="project" value="TreeGrafter"/>
</dbReference>
<dbReference type="CDD" id="cd02037">
    <property type="entry name" value="Mrp_NBP35"/>
    <property type="match status" value="1"/>
</dbReference>
<evidence type="ECO:0000256" key="4">
    <source>
        <dbReference type="ARBA" id="ARBA00023004"/>
    </source>
</evidence>
<dbReference type="InterPro" id="IPR033756">
    <property type="entry name" value="YlxH/NBP35"/>
</dbReference>
<dbReference type="GO" id="GO:0005524">
    <property type="term" value="F:ATP binding"/>
    <property type="evidence" value="ECO:0007669"/>
    <property type="project" value="UniProtKB-UniRule"/>
</dbReference>
<comment type="similarity">
    <text evidence="6 7">Belongs to the Mrp/NBP35 ATP-binding proteins family.</text>
</comment>
<accession>A0A1V1V4P9</accession>
<keyword evidence="1 7" id="KW-0479">Metal-binding</keyword>
<organism evidence="9 11">
    <name type="scientific">Photobacterium damsela subsp. piscicida</name>
    <name type="common">Pasteurella piscicida</name>
    <dbReference type="NCBI Taxonomy" id="38294"/>
    <lineage>
        <taxon>Bacteria</taxon>
        <taxon>Pseudomonadati</taxon>
        <taxon>Pseudomonadota</taxon>
        <taxon>Gammaproteobacteria</taxon>
        <taxon>Vibrionales</taxon>
        <taxon>Vibrionaceae</taxon>
        <taxon>Photobacterium</taxon>
    </lineage>
</organism>